<reference evidence="8 9" key="1">
    <citation type="submission" date="2018-10" db="EMBL/GenBank/DDBJ databases">
        <title>Genome assembly for a Yunnan-Guizhou Plateau 3E fish, Anabarilius grahami (Regan), and its evolutionary and genetic applications.</title>
        <authorList>
            <person name="Jiang W."/>
        </authorList>
    </citation>
    <scope>NUCLEOTIDE SEQUENCE [LARGE SCALE GENOMIC DNA]</scope>
    <source>
        <strain evidence="8">AG-KIZ</strain>
        <tissue evidence="8">Muscle</tissue>
    </source>
</reference>
<dbReference type="EMBL" id="RJVU01047120">
    <property type="protein sequence ID" value="ROL43944.1"/>
    <property type="molecule type" value="Genomic_DNA"/>
</dbReference>
<feature type="region of interest" description="Disordered" evidence="6">
    <location>
        <begin position="177"/>
        <end position="196"/>
    </location>
</feature>
<dbReference type="GO" id="GO:0008017">
    <property type="term" value="F:microtubule binding"/>
    <property type="evidence" value="ECO:0007669"/>
    <property type="project" value="TreeGrafter"/>
</dbReference>
<evidence type="ECO:0000256" key="3">
    <source>
        <dbReference type="ARBA" id="ARBA00022490"/>
    </source>
</evidence>
<dbReference type="FunFam" id="3.30.420.40:FF:000058">
    <property type="entry name" value="Putative actin-related protein 5"/>
    <property type="match status" value="1"/>
</dbReference>
<dbReference type="GO" id="GO:0005881">
    <property type="term" value="C:cytoplasmic microtubule"/>
    <property type="evidence" value="ECO:0007669"/>
    <property type="project" value="TreeGrafter"/>
</dbReference>
<dbReference type="InterPro" id="IPR043129">
    <property type="entry name" value="ATPase_NBD"/>
</dbReference>
<evidence type="ECO:0000256" key="1">
    <source>
        <dbReference type="ARBA" id="ARBA00004245"/>
    </source>
</evidence>
<evidence type="ECO:0000256" key="4">
    <source>
        <dbReference type="ARBA" id="ARBA00022553"/>
    </source>
</evidence>
<dbReference type="InterPro" id="IPR032768">
    <property type="entry name" value="GTSE1_N"/>
</dbReference>
<evidence type="ECO:0000259" key="7">
    <source>
        <dbReference type="Pfam" id="PF15259"/>
    </source>
</evidence>
<dbReference type="FunFam" id="3.90.640.10:FF:000014">
    <property type="entry name" value="Putative actin-related protein 6"/>
    <property type="match status" value="1"/>
</dbReference>
<feature type="compositionally biased region" description="Basic and acidic residues" evidence="6">
    <location>
        <begin position="576"/>
        <end position="587"/>
    </location>
</feature>
<organism evidence="8 9">
    <name type="scientific">Anabarilius grahami</name>
    <name type="common">Kanglang fish</name>
    <name type="synonym">Barilius grahami</name>
    <dbReference type="NCBI Taxonomy" id="495550"/>
    <lineage>
        <taxon>Eukaryota</taxon>
        <taxon>Metazoa</taxon>
        <taxon>Chordata</taxon>
        <taxon>Craniata</taxon>
        <taxon>Vertebrata</taxon>
        <taxon>Euteleostomi</taxon>
        <taxon>Actinopterygii</taxon>
        <taxon>Neopterygii</taxon>
        <taxon>Teleostei</taxon>
        <taxon>Ostariophysi</taxon>
        <taxon>Cypriniformes</taxon>
        <taxon>Xenocyprididae</taxon>
        <taxon>Xenocypridinae</taxon>
        <taxon>Xenocypridinae incertae sedis</taxon>
        <taxon>Anabarilius</taxon>
    </lineage>
</organism>
<dbReference type="SMART" id="SM00268">
    <property type="entry name" value="ACTIN"/>
    <property type="match status" value="1"/>
</dbReference>
<comment type="subcellular location">
    <subcellularLocation>
        <location evidence="1">Cytoplasm</location>
        <location evidence="1">Cytoskeleton</location>
    </subcellularLocation>
</comment>
<dbReference type="PANTHER" id="PTHR21584:SF10">
    <property type="entry name" value="G2 AND S PHASE-EXPRESSED PROTEIN 1"/>
    <property type="match status" value="1"/>
</dbReference>
<evidence type="ECO:0000256" key="5">
    <source>
        <dbReference type="ARBA" id="ARBA00023212"/>
    </source>
</evidence>
<gene>
    <name evidence="8" type="ORF">DPX16_11976</name>
</gene>
<dbReference type="InterPro" id="IPR004000">
    <property type="entry name" value="Actin"/>
</dbReference>
<name>A0A3N0YCW5_ANAGA</name>
<keyword evidence="5" id="KW-0206">Cytoskeleton</keyword>
<feature type="compositionally biased region" description="Low complexity" evidence="6">
    <location>
        <begin position="345"/>
        <end position="379"/>
    </location>
</feature>
<feature type="compositionally biased region" description="Low complexity" evidence="6">
    <location>
        <begin position="270"/>
        <end position="283"/>
    </location>
</feature>
<proteinExistence type="inferred from homology"/>
<feature type="compositionally biased region" description="Polar residues" evidence="6">
    <location>
        <begin position="253"/>
        <end position="263"/>
    </location>
</feature>
<feature type="region of interest" description="Disordered" evidence="6">
    <location>
        <begin position="212"/>
        <end position="486"/>
    </location>
</feature>
<dbReference type="Gene3D" id="3.30.420.40">
    <property type="match status" value="2"/>
</dbReference>
<protein>
    <submittedName>
        <fullName evidence="8">Actin-related protein 6</fullName>
    </submittedName>
</protein>
<sequence>MTTAAFRKRAPPILSQDSRHVVFEIRLATKFEISKGDYDVDDEVFVGPVGHKEKCISHGMEIHVKDSLSSGPSLGEEPSWSPLTGEKFDEICKEAHLLASHLEQTITDSVAESSVVSSCQAEETETFEEDTTAKLSMFSKPANVLSPIKRETFLVQDSPMKQLPPAIQKRMLKANGTAGFGKPRLSTSSPVRPAVTQPKMAARGKALVARSGVLPSKPTAHGNSRLSSCTKLPPATKTRLPPLSKGNFGLKRSPSSRNTSRAVSSEDLLSDTTSVASDVSDSSLNTSLPARSSIPTRNKTELRAPSALKAPSLQNSRVVDRRRNTSSSSSSVSSINSSLTISPGSKAKLNSSLNSSTNSITARSHSSVSRLPSSCRKSSVVSRNPEPPVSRRTSISTQGRRASELLPRPVKATPIKRTDPFPPPQLQTPAKSTAEKTTTSSIPASNAKIGSALRGNPKLRVPVVPTPTNYQKGVRKSEVSSSPDVPRIMKPKKLLSACSVESIPDNLVGPPAGLLTPSAMGSKLRRPSALPTPVNRRISGIPALTPKSVSRLSKPSQVTEHSSTSSQGAAHPSPENMKESEKQEDKQTSVSNEETCPPADLQPCSLVFNLEDEPEGPPVCKPAVVENLSEPSSRDPEPPQVDMKPPTLPNTVDTQKHHLLKNKEEKDVKEVLLVDAPAPTLQLSEKMLIDLSNTPDLIKTSSAKPWGGQTSRLKTFTANQLDEIKDPSGLFYILPFQKGYLVNWDVQRKVWDHLFGKEMFKVDFADTNIVITEPYFNFTSIQESMNEILFEEYQFQSALRINGKYTGSLSAHRYFHEKNSELCCIVVDSGFSFTHIVPYCRGRKMKEGICRMNVGGKLLTNHLKEIISYRQLHVMDETHVINQVKEDVCYVSQDFFKDMEIAQLKGEDNTVMRDYVLPDFSSIKKGFCKPREEMNFTGKYKTGEQILRLTNERFAVPEMLFHPSDIGIQEMGIPEALVNSINNMPEEMQPHFYKNIVLTGGNTLFPGFRDRVYKEVRALAPVEYEVSVVLPQNPICYPWEGGKLLAENPDFEEMVVTRDDYEENGHYVCEEKFDI</sequence>
<dbReference type="PANTHER" id="PTHR21584">
    <property type="entry name" value="DIFFERENTIAL DISPLAY AND ACTIVATED BY P53 DDA3 /G2 S PHASE EXPRESSED 1"/>
    <property type="match status" value="1"/>
</dbReference>
<feature type="compositionally biased region" description="Polar residues" evidence="6">
    <location>
        <begin position="391"/>
        <end position="400"/>
    </location>
</feature>
<dbReference type="Pfam" id="PF15259">
    <property type="entry name" value="GTSE1_N"/>
    <property type="match status" value="1"/>
</dbReference>
<dbReference type="SUPFAM" id="SSF53067">
    <property type="entry name" value="Actin-like ATPase domain"/>
    <property type="match status" value="2"/>
</dbReference>
<feature type="compositionally biased region" description="Polar residues" evidence="6">
    <location>
        <begin position="284"/>
        <end position="297"/>
    </location>
</feature>
<dbReference type="InterPro" id="IPR026657">
    <property type="entry name" value="DDA3/GTSE-1"/>
</dbReference>
<evidence type="ECO:0000313" key="9">
    <source>
        <dbReference type="Proteomes" id="UP000281406"/>
    </source>
</evidence>
<comment type="similarity">
    <text evidence="2">Belongs to the actin family. ARP6 subfamily.</text>
</comment>
<keyword evidence="4" id="KW-0597">Phosphoprotein</keyword>
<feature type="domain" description="G2 and S phase-expressed protein 1 N-terminal" evidence="7">
    <location>
        <begin position="34"/>
        <end position="158"/>
    </location>
</feature>
<feature type="compositionally biased region" description="Low complexity" evidence="6">
    <location>
        <begin position="325"/>
        <end position="338"/>
    </location>
</feature>
<dbReference type="Gene3D" id="3.90.640.10">
    <property type="entry name" value="Actin, Chain A, domain 4"/>
    <property type="match status" value="1"/>
</dbReference>
<feature type="compositionally biased region" description="Polar residues" evidence="6">
    <location>
        <begin position="221"/>
        <end position="230"/>
    </location>
</feature>
<feature type="region of interest" description="Disordered" evidence="6">
    <location>
        <begin position="518"/>
        <end position="647"/>
    </location>
</feature>
<accession>A0A3N0YCW5</accession>
<evidence type="ECO:0000313" key="8">
    <source>
        <dbReference type="EMBL" id="ROL43944.1"/>
    </source>
</evidence>
<dbReference type="Pfam" id="PF00022">
    <property type="entry name" value="Actin"/>
    <property type="match status" value="1"/>
</dbReference>
<feature type="compositionally biased region" description="Polar residues" evidence="6">
    <location>
        <begin position="547"/>
        <end position="568"/>
    </location>
</feature>
<comment type="caution">
    <text evidence="8">The sequence shown here is derived from an EMBL/GenBank/DDBJ whole genome shotgun (WGS) entry which is preliminary data.</text>
</comment>
<feature type="compositionally biased region" description="Low complexity" evidence="6">
    <location>
        <begin position="428"/>
        <end position="441"/>
    </location>
</feature>
<dbReference type="AlphaFoldDB" id="A0A3N0YCW5"/>
<evidence type="ECO:0000256" key="2">
    <source>
        <dbReference type="ARBA" id="ARBA00005665"/>
    </source>
</evidence>
<keyword evidence="3" id="KW-0963">Cytoplasm</keyword>
<keyword evidence="9" id="KW-1185">Reference proteome</keyword>
<dbReference type="GO" id="GO:0005634">
    <property type="term" value="C:nucleus"/>
    <property type="evidence" value="ECO:0007669"/>
    <property type="project" value="UniProtKB-ARBA"/>
</dbReference>
<evidence type="ECO:0000256" key="6">
    <source>
        <dbReference type="SAM" id="MobiDB-lite"/>
    </source>
</evidence>
<dbReference type="Proteomes" id="UP000281406">
    <property type="component" value="Unassembled WGS sequence"/>
</dbReference>
<dbReference type="OrthoDB" id="6220758at2759"/>
<dbReference type="CDD" id="cd10210">
    <property type="entry name" value="ASKHA_NBD_Arp6"/>
    <property type="match status" value="1"/>
</dbReference>